<dbReference type="EMBL" id="LBWB01000015">
    <property type="protein sequence ID" value="KKR00215.1"/>
    <property type="molecule type" value="Genomic_DNA"/>
</dbReference>
<reference evidence="1 2" key="1">
    <citation type="journal article" date="2015" name="Nature">
        <title>rRNA introns, odd ribosomes, and small enigmatic genomes across a large radiation of phyla.</title>
        <authorList>
            <person name="Brown C.T."/>
            <person name="Hug L.A."/>
            <person name="Thomas B.C."/>
            <person name="Sharon I."/>
            <person name="Castelle C.J."/>
            <person name="Singh A."/>
            <person name="Wilkins M.J."/>
            <person name="Williams K.H."/>
            <person name="Banfield J.F."/>
        </authorList>
    </citation>
    <scope>NUCLEOTIDE SEQUENCE [LARGE SCALE GENOMIC DNA]</scope>
</reference>
<organism evidence="1 2">
    <name type="scientific">Candidatus Woesebacteria bacterium GW2011_GWB1_39_12</name>
    <dbReference type="NCBI Taxonomy" id="1618574"/>
    <lineage>
        <taxon>Bacteria</taxon>
        <taxon>Candidatus Woeseibacteriota</taxon>
    </lineage>
</organism>
<protein>
    <submittedName>
        <fullName evidence="1">Uncharacterized protein</fullName>
    </submittedName>
</protein>
<accession>A0A0G0PPX4</accession>
<dbReference type="Proteomes" id="UP000033881">
    <property type="component" value="Unassembled WGS sequence"/>
</dbReference>
<dbReference type="AlphaFoldDB" id="A0A0G0PPX4"/>
<evidence type="ECO:0000313" key="2">
    <source>
        <dbReference type="Proteomes" id="UP000033881"/>
    </source>
</evidence>
<evidence type="ECO:0000313" key="1">
    <source>
        <dbReference type="EMBL" id="KKR00215.1"/>
    </source>
</evidence>
<sequence>MENFGKKLVEADISQLEHSIIKHSTKLFYILNSVPFCSAKIISKYFSRIAGFLSFPV</sequence>
<gene>
    <name evidence="1" type="ORF">UT24_C0015G0023</name>
</gene>
<name>A0A0G0PPX4_9BACT</name>
<comment type="caution">
    <text evidence="1">The sequence shown here is derived from an EMBL/GenBank/DDBJ whole genome shotgun (WGS) entry which is preliminary data.</text>
</comment>
<proteinExistence type="predicted"/>
<dbReference type="STRING" id="1618574.UT24_C0015G0023"/>